<gene>
    <name evidence="1" type="ORF">KUM34_029450</name>
</gene>
<name>A0AA47AEQ0_RHORH</name>
<evidence type="ECO:0000313" key="2">
    <source>
        <dbReference type="Proteomes" id="UP001162740"/>
    </source>
</evidence>
<keyword evidence="1" id="KW-0614">Plasmid</keyword>
<dbReference type="EMBL" id="CP083976">
    <property type="protein sequence ID" value="UZF48500.1"/>
    <property type="molecule type" value="Genomic_DNA"/>
</dbReference>
<evidence type="ECO:0000313" key="1">
    <source>
        <dbReference type="EMBL" id="UZF48500.1"/>
    </source>
</evidence>
<geneLocation type="plasmid" evidence="1 2">
    <name>pGD02.2.2</name>
</geneLocation>
<dbReference type="Proteomes" id="UP001162740">
    <property type="component" value="Plasmid pGD02.2.2"/>
</dbReference>
<organism evidence="1 2">
    <name type="scientific">Rhodococcus rhodochrous</name>
    <dbReference type="NCBI Taxonomy" id="1829"/>
    <lineage>
        <taxon>Bacteria</taxon>
        <taxon>Bacillati</taxon>
        <taxon>Actinomycetota</taxon>
        <taxon>Actinomycetes</taxon>
        <taxon>Mycobacteriales</taxon>
        <taxon>Nocardiaceae</taxon>
        <taxon>Rhodococcus</taxon>
    </lineage>
</organism>
<dbReference type="AlphaFoldDB" id="A0AA47AEQ0"/>
<dbReference type="RefSeq" id="WP_229582529.1">
    <property type="nucleotide sequence ID" value="NZ_CP083976.1"/>
</dbReference>
<reference evidence="1 2" key="1">
    <citation type="journal article" date="2021" name="Front. Microbiol.">
        <title>Bacterial Transformation of Aromatic Monomers in Softwood Black Liquor.</title>
        <authorList>
            <person name="Navas L.E."/>
            <person name="Dexter G."/>
            <person name="Liu J."/>
            <person name="Levy-Booth D."/>
            <person name="Cho M."/>
            <person name="Jang S.K."/>
            <person name="Mansfield S.D."/>
            <person name="Renneckar S."/>
            <person name="Mohn W.W."/>
            <person name="Eltis L.D."/>
        </authorList>
    </citation>
    <scope>NUCLEOTIDE SEQUENCE [LARGE SCALE GENOMIC DNA]</scope>
    <source>
        <strain evidence="1 2">GD02</strain>
    </source>
</reference>
<sequence length="137" mass="15995">MDEHQQMQPPADHSCLDTVFASPRACRQLIERLARTKERDLRVHWSPCPGQESPPYGYEVKRQVPAEVQLLKAETQLDTQRVIFNRLWRELYDLLGVREMETSNYELILYVRGTLDRLNSRIAELEQAIVSETDPEA</sequence>
<protein>
    <submittedName>
        <fullName evidence="1">Uncharacterized protein</fullName>
    </submittedName>
</protein>
<proteinExistence type="predicted"/>
<accession>A0AA47AEQ0</accession>